<dbReference type="Pfam" id="PF14541">
    <property type="entry name" value="TAXi_C"/>
    <property type="match status" value="1"/>
</dbReference>
<feature type="active site" evidence="11">
    <location>
        <position position="312"/>
    </location>
</feature>
<dbReference type="GO" id="GO:0004185">
    <property type="term" value="F:serine-type carboxypeptidase activity"/>
    <property type="evidence" value="ECO:0007669"/>
    <property type="project" value="InterPro"/>
</dbReference>
<comment type="similarity">
    <text evidence="3">Belongs to the peptidase S10 family.</text>
</comment>
<keyword evidence="10" id="KW-0325">Glycoprotein</keyword>
<accession>A0AAD1ZQP4</accession>
<evidence type="ECO:0000256" key="6">
    <source>
        <dbReference type="ARBA" id="ARBA00022729"/>
    </source>
</evidence>
<feature type="signal peptide" evidence="12">
    <location>
        <begin position="1"/>
        <end position="24"/>
    </location>
</feature>
<reference evidence="14" key="1">
    <citation type="submission" date="2023-05" db="EMBL/GenBank/DDBJ databases">
        <authorList>
            <person name="Huff M."/>
        </authorList>
    </citation>
    <scope>NUCLEOTIDE SEQUENCE</scope>
</reference>
<feature type="domain" description="Peptidase A1" evidence="13">
    <location>
        <begin position="78"/>
        <end position="432"/>
    </location>
</feature>
<evidence type="ECO:0000259" key="13">
    <source>
        <dbReference type="PROSITE" id="PS51767"/>
    </source>
</evidence>
<dbReference type="InterPro" id="IPR033124">
    <property type="entry name" value="Ser_caboxypep_his_AS"/>
</dbReference>
<dbReference type="Proteomes" id="UP000834106">
    <property type="component" value="Chromosome 13"/>
</dbReference>
<dbReference type="EMBL" id="OU503048">
    <property type="protein sequence ID" value="CAI9773884.1"/>
    <property type="molecule type" value="Genomic_DNA"/>
</dbReference>
<dbReference type="InterPro" id="IPR033121">
    <property type="entry name" value="PEPTIDASE_A1"/>
</dbReference>
<dbReference type="InterPro" id="IPR021109">
    <property type="entry name" value="Peptidase_aspartic_dom_sf"/>
</dbReference>
<dbReference type="SUPFAM" id="SSF50630">
    <property type="entry name" value="Acid proteases"/>
    <property type="match status" value="1"/>
</dbReference>
<keyword evidence="9" id="KW-1015">Disulfide bond</keyword>
<dbReference type="InterPro" id="IPR001461">
    <property type="entry name" value="Aspartic_peptidase_A1"/>
</dbReference>
<keyword evidence="8" id="KW-0378">Hydrolase</keyword>
<dbReference type="SUPFAM" id="SSF53474">
    <property type="entry name" value="alpha/beta-Hydrolases"/>
    <property type="match status" value="1"/>
</dbReference>
<dbReference type="InterPro" id="IPR001563">
    <property type="entry name" value="Peptidase_S10"/>
</dbReference>
<comment type="subcellular location">
    <subcellularLocation>
        <location evidence="1">Secreted</location>
    </subcellularLocation>
</comment>
<feature type="active site" evidence="11">
    <location>
        <position position="96"/>
    </location>
</feature>
<evidence type="ECO:0000256" key="1">
    <source>
        <dbReference type="ARBA" id="ARBA00004613"/>
    </source>
</evidence>
<dbReference type="GO" id="GO:0006508">
    <property type="term" value="P:proteolysis"/>
    <property type="evidence" value="ECO:0007669"/>
    <property type="project" value="UniProtKB-KW"/>
</dbReference>
<evidence type="ECO:0000256" key="9">
    <source>
        <dbReference type="ARBA" id="ARBA00023157"/>
    </source>
</evidence>
<keyword evidence="7" id="KW-0064">Aspartyl protease</keyword>
<evidence type="ECO:0000256" key="3">
    <source>
        <dbReference type="ARBA" id="ARBA00009431"/>
    </source>
</evidence>
<dbReference type="FunFam" id="2.40.70.10:FF:000028">
    <property type="entry name" value="Eukaryotic aspartyl protease family protein"/>
    <property type="match status" value="1"/>
</dbReference>
<keyword evidence="15" id="KW-1185">Reference proteome</keyword>
<comment type="similarity">
    <text evidence="2">Belongs to the peptidase A1 family.</text>
</comment>
<dbReference type="FunFam" id="2.40.70.10:FF:000056">
    <property type="entry name" value="Eukaryotic aspartyl protease family protein"/>
    <property type="match status" value="1"/>
</dbReference>
<evidence type="ECO:0000256" key="12">
    <source>
        <dbReference type="SAM" id="SignalP"/>
    </source>
</evidence>
<sequence length="901" mass="98782">MDLKRRILLLLLLFSVQFICLVKGNVVFKVQHKFGGRGLGRSALNAFRAHDSFRHGRMLGAVDLPLGGNGQPTDAALYYTKLSIGNPSNDYHVQVDTGSDILWVNCVGCDKCPTKSDLKIALKQYDLKASSTGKAVTCDQDFCSAMFNGPSSDCKVGALCDYAVTYGDGSRTEGYFVRDYIKLDEVTGNLQTSSMNGSIAFGCSSKQSGELGSSSEAVDGILGFGQANTSVLSQLASSGKVKKIFSHCLDGVNGGGIFAIGQLVQPKVESTPLVPNEAHYNVIMKSIEVGGDSLDLPTDLFGTGSQRGTIIDSGTTLAYLPDEIYEPLMGKVMARQPNLKTQIVEQQFKCFDYSGNVDNGFPYVTFHFEGSLTLTVYPHEYLFKISDEEWCIGWQSSGMQTKDGKEITLLGDIVLSNKLVVYDLENQTIGWTEHNCSSSIKVRDEKSGNSYTVGAHDISSSSILSRGNVLPYAVSGTAPKGSLVSSLPGFNGGFPSKHYAGYVKLVDRDGRPPKNIYYYFVSSERNPTTNPVVLWLNGGPGCSGFDGFVYEHGPFNFGAVKKGGGLPTLHLNPYSWSKVSNIIYLDSPTGVGFSYSANTSKYKTGDLQTALDTHNFLLKGYMIGNGLCDDTFDGNALVPFSHGMGLISDHLFKEAEVGCNGNYNNNEKDCEFAKKKIDKVLDDLNIYDILEPCYHSHSGANENTSSKLPESFKQLGMSSGKPLPVRKRMFGRAWPFRAPVKAGIIPLWPELMDNHLPPCTDDSVARVWLNNKEVRKAIHADPESGEWNLCTSRISYNNDAGSMISYHKNLTARGYRILIYSGDHDMCVPFTGTQAWTESLGYKVVDEWRPWETNGQVAGFIQGYAHNFTFLTIKGAGHTVPEYKPQESLYFYSRWLQGKTI</sequence>
<protein>
    <recommendedName>
        <fullName evidence="13">Peptidase A1 domain-containing protein</fullName>
    </recommendedName>
</protein>
<dbReference type="PRINTS" id="PR00724">
    <property type="entry name" value="CRBOXYPTASEC"/>
</dbReference>
<dbReference type="AlphaFoldDB" id="A0AAD1ZQP4"/>
<dbReference type="PROSITE" id="PS51767">
    <property type="entry name" value="PEPTIDASE_A1"/>
    <property type="match status" value="1"/>
</dbReference>
<evidence type="ECO:0000256" key="4">
    <source>
        <dbReference type="ARBA" id="ARBA00022645"/>
    </source>
</evidence>
<dbReference type="Gene3D" id="3.40.50.1820">
    <property type="entry name" value="alpha/beta hydrolase"/>
    <property type="match status" value="2"/>
</dbReference>
<evidence type="ECO:0000256" key="2">
    <source>
        <dbReference type="ARBA" id="ARBA00007447"/>
    </source>
</evidence>
<proteinExistence type="inferred from homology"/>
<dbReference type="InterPro" id="IPR029058">
    <property type="entry name" value="AB_hydrolase_fold"/>
</dbReference>
<keyword evidence="6 12" id="KW-0732">Signal</keyword>
<dbReference type="Pfam" id="PF14543">
    <property type="entry name" value="TAXi_N"/>
    <property type="match status" value="1"/>
</dbReference>
<dbReference type="InterPro" id="IPR032861">
    <property type="entry name" value="TAXi_N"/>
</dbReference>
<evidence type="ECO:0000256" key="8">
    <source>
        <dbReference type="ARBA" id="ARBA00022801"/>
    </source>
</evidence>
<dbReference type="Pfam" id="PF00450">
    <property type="entry name" value="Peptidase_S10"/>
    <property type="match status" value="1"/>
</dbReference>
<feature type="chain" id="PRO_5042272294" description="Peptidase A1 domain-containing protein" evidence="12">
    <location>
        <begin position="25"/>
        <end position="901"/>
    </location>
</feature>
<dbReference type="PANTHER" id="PTHR13683:SF768">
    <property type="entry name" value="EUKARYOTIC ASPARTYL PROTEASE FAMILY PROTEIN"/>
    <property type="match status" value="1"/>
</dbReference>
<evidence type="ECO:0000313" key="14">
    <source>
        <dbReference type="EMBL" id="CAI9773884.1"/>
    </source>
</evidence>
<evidence type="ECO:0000256" key="11">
    <source>
        <dbReference type="PIRSR" id="PIRSR601461-1"/>
    </source>
</evidence>
<organism evidence="14 15">
    <name type="scientific">Fraxinus pennsylvanica</name>
    <dbReference type="NCBI Taxonomy" id="56036"/>
    <lineage>
        <taxon>Eukaryota</taxon>
        <taxon>Viridiplantae</taxon>
        <taxon>Streptophyta</taxon>
        <taxon>Embryophyta</taxon>
        <taxon>Tracheophyta</taxon>
        <taxon>Spermatophyta</taxon>
        <taxon>Magnoliopsida</taxon>
        <taxon>eudicotyledons</taxon>
        <taxon>Gunneridae</taxon>
        <taxon>Pentapetalae</taxon>
        <taxon>asterids</taxon>
        <taxon>lamiids</taxon>
        <taxon>Lamiales</taxon>
        <taxon>Oleaceae</taxon>
        <taxon>Oleeae</taxon>
        <taxon>Fraxinus</taxon>
    </lineage>
</organism>
<dbReference type="PROSITE" id="PS00560">
    <property type="entry name" value="CARBOXYPEPT_SER_HIS"/>
    <property type="match status" value="1"/>
</dbReference>
<evidence type="ECO:0000256" key="10">
    <source>
        <dbReference type="ARBA" id="ARBA00023180"/>
    </source>
</evidence>
<keyword evidence="5" id="KW-0645">Protease</keyword>
<evidence type="ECO:0000256" key="5">
    <source>
        <dbReference type="ARBA" id="ARBA00022670"/>
    </source>
</evidence>
<evidence type="ECO:0000313" key="15">
    <source>
        <dbReference type="Proteomes" id="UP000834106"/>
    </source>
</evidence>
<keyword evidence="4" id="KW-0121">Carboxypeptidase</keyword>
<dbReference type="CDD" id="cd05476">
    <property type="entry name" value="pepsin_A_like_plant"/>
    <property type="match status" value="1"/>
</dbReference>
<gene>
    <name evidence="14" type="ORF">FPE_LOCUS21314</name>
</gene>
<dbReference type="PANTHER" id="PTHR13683">
    <property type="entry name" value="ASPARTYL PROTEASES"/>
    <property type="match status" value="1"/>
</dbReference>
<dbReference type="GO" id="GO:0005576">
    <property type="term" value="C:extracellular region"/>
    <property type="evidence" value="ECO:0007669"/>
    <property type="project" value="UniProtKB-SubCell"/>
</dbReference>
<name>A0AAD1ZQP4_9LAMI</name>
<dbReference type="InterPro" id="IPR032799">
    <property type="entry name" value="TAXi_C"/>
</dbReference>
<dbReference type="GO" id="GO:0004190">
    <property type="term" value="F:aspartic-type endopeptidase activity"/>
    <property type="evidence" value="ECO:0007669"/>
    <property type="project" value="UniProtKB-KW"/>
</dbReference>
<dbReference type="FunFam" id="3.40.50.11320:FF:000002">
    <property type="entry name" value="Carboxypeptidase"/>
    <property type="match status" value="1"/>
</dbReference>
<dbReference type="Gene3D" id="2.40.70.10">
    <property type="entry name" value="Acid Proteases"/>
    <property type="match status" value="2"/>
</dbReference>
<evidence type="ECO:0000256" key="7">
    <source>
        <dbReference type="ARBA" id="ARBA00022750"/>
    </source>
</evidence>
<dbReference type="InterPro" id="IPR034161">
    <property type="entry name" value="Pepsin-like_plant"/>
</dbReference>